<keyword evidence="2" id="KW-0378">Hydrolase</keyword>
<dbReference type="Proteomes" id="UP000266385">
    <property type="component" value="Unassembled WGS sequence"/>
</dbReference>
<dbReference type="SUPFAM" id="SSF53474">
    <property type="entry name" value="alpha/beta-Hydrolases"/>
    <property type="match status" value="1"/>
</dbReference>
<dbReference type="AlphaFoldDB" id="A0A399RFI3"/>
<sequence>MGILSSRDGYLHAQGLKLALSSFGDPAAPPVIFAHGGGQTRHAWSGAAKTVAFEGYRSIALDLRGHGESDWAADGDYSLEAIARDLIEVGEHVARGGTRPHVVGASLGGLAAIVAAGMLSRDAFESVTLVDITPNMDAAGVTKVVGFMGAHVHEGFDSLEQAADVIATYLPHRPRPKDLEGLRKNLRQGEDGRWRWHWDPAFITGVMRRSGVAHTGDLEQAVRDIRVPLHLIRGRMSELVSEDSVAAFRSLAPQAHYTDVAGARHMVAGDRNDVFIEAVVSFLRTIREQTPV</sequence>
<evidence type="ECO:0000313" key="3">
    <source>
        <dbReference type="Proteomes" id="UP000266385"/>
    </source>
</evidence>
<dbReference type="Gene3D" id="3.40.50.1820">
    <property type="entry name" value="alpha/beta hydrolase"/>
    <property type="match status" value="1"/>
</dbReference>
<comment type="caution">
    <text evidence="2">The sequence shown here is derived from an EMBL/GenBank/DDBJ whole genome shotgun (WGS) entry which is preliminary data.</text>
</comment>
<reference evidence="2 3" key="1">
    <citation type="submission" date="2018-08" db="EMBL/GenBank/DDBJ databases">
        <title>Henriciella mobilis sp. nov., isolated from seawater.</title>
        <authorList>
            <person name="Cheng H."/>
            <person name="Wu Y.-H."/>
            <person name="Xu X.-W."/>
            <person name="Guo L.-L."/>
        </authorList>
    </citation>
    <scope>NUCLEOTIDE SEQUENCE [LARGE SCALE GENOMIC DNA]</scope>
    <source>
        <strain evidence="2 3">JN25</strain>
    </source>
</reference>
<dbReference type="Pfam" id="PF00561">
    <property type="entry name" value="Abhydrolase_1"/>
    <property type="match status" value="1"/>
</dbReference>
<accession>A0A399RFI3</accession>
<evidence type="ECO:0000313" key="2">
    <source>
        <dbReference type="EMBL" id="RIJ29281.1"/>
    </source>
</evidence>
<gene>
    <name evidence="2" type="ORF">D1223_10060</name>
</gene>
<feature type="domain" description="AB hydrolase-1" evidence="1">
    <location>
        <begin position="29"/>
        <end position="266"/>
    </location>
</feature>
<keyword evidence="3" id="KW-1185">Reference proteome</keyword>
<dbReference type="EMBL" id="QWFX01000012">
    <property type="protein sequence ID" value="RIJ29281.1"/>
    <property type="molecule type" value="Genomic_DNA"/>
</dbReference>
<dbReference type="InterPro" id="IPR029058">
    <property type="entry name" value="AB_hydrolase_fold"/>
</dbReference>
<dbReference type="PANTHER" id="PTHR43194:SF2">
    <property type="entry name" value="PEROXISOMAL MEMBRANE PROTEIN LPX1"/>
    <property type="match status" value="1"/>
</dbReference>
<proteinExistence type="predicted"/>
<dbReference type="InterPro" id="IPR000073">
    <property type="entry name" value="AB_hydrolase_1"/>
</dbReference>
<dbReference type="GO" id="GO:0016787">
    <property type="term" value="F:hydrolase activity"/>
    <property type="evidence" value="ECO:0007669"/>
    <property type="project" value="UniProtKB-KW"/>
</dbReference>
<name>A0A399RFI3_9PROT</name>
<protein>
    <submittedName>
        <fullName evidence="2">Alpha/beta hydrolase</fullName>
    </submittedName>
</protein>
<organism evidence="2 3">
    <name type="scientific">Henriciella mobilis</name>
    <dbReference type="NCBI Taxonomy" id="2305467"/>
    <lineage>
        <taxon>Bacteria</taxon>
        <taxon>Pseudomonadati</taxon>
        <taxon>Pseudomonadota</taxon>
        <taxon>Alphaproteobacteria</taxon>
        <taxon>Hyphomonadales</taxon>
        <taxon>Hyphomonadaceae</taxon>
        <taxon>Henriciella</taxon>
    </lineage>
</organism>
<dbReference type="PANTHER" id="PTHR43194">
    <property type="entry name" value="HYDROLASE ALPHA/BETA FOLD FAMILY"/>
    <property type="match status" value="1"/>
</dbReference>
<evidence type="ECO:0000259" key="1">
    <source>
        <dbReference type="Pfam" id="PF00561"/>
    </source>
</evidence>
<dbReference type="OrthoDB" id="9808398at2"/>
<dbReference type="InterPro" id="IPR050228">
    <property type="entry name" value="Carboxylesterase_BioH"/>
</dbReference>